<comment type="catalytic activity">
    <reaction evidence="1">
        <text>ATP + protein L-histidine = ADP + protein N-phospho-L-histidine.</text>
        <dbReference type="EC" id="2.7.13.3"/>
    </reaction>
</comment>
<dbReference type="SUPFAM" id="SSF52172">
    <property type="entry name" value="CheY-like"/>
    <property type="match status" value="2"/>
</dbReference>
<evidence type="ECO:0000256" key="3">
    <source>
        <dbReference type="ARBA" id="ARBA00022553"/>
    </source>
</evidence>
<evidence type="ECO:0000259" key="12">
    <source>
        <dbReference type="PROSITE" id="PS50112"/>
    </source>
</evidence>
<dbReference type="PANTHER" id="PTHR43065:SF46">
    <property type="entry name" value="C4-DICARBOXYLATE TRANSPORT SENSOR PROTEIN DCTB"/>
    <property type="match status" value="1"/>
</dbReference>
<feature type="domain" description="Response regulatory" evidence="11">
    <location>
        <begin position="538"/>
        <end position="653"/>
    </location>
</feature>
<dbReference type="SMART" id="SM00091">
    <property type="entry name" value="PAS"/>
    <property type="match status" value="1"/>
</dbReference>
<dbReference type="PROSITE" id="PS50110">
    <property type="entry name" value="RESPONSE_REGULATORY"/>
    <property type="match status" value="2"/>
</dbReference>
<dbReference type="Gene3D" id="3.30.565.10">
    <property type="entry name" value="Histidine kinase-like ATPase, C-terminal domain"/>
    <property type="match status" value="1"/>
</dbReference>
<keyword evidence="4" id="KW-0808">Transferase</keyword>
<keyword evidence="6 13" id="KW-0418">Kinase</keyword>
<proteinExistence type="predicted"/>
<evidence type="ECO:0000256" key="7">
    <source>
        <dbReference type="ARBA" id="ARBA00022840"/>
    </source>
</evidence>
<dbReference type="InterPro" id="IPR011006">
    <property type="entry name" value="CheY-like_superfamily"/>
</dbReference>
<dbReference type="Pfam" id="PF00512">
    <property type="entry name" value="HisKA"/>
    <property type="match status" value="1"/>
</dbReference>
<dbReference type="AlphaFoldDB" id="A0A154L0K7"/>
<dbReference type="InterPro" id="IPR003594">
    <property type="entry name" value="HATPase_dom"/>
</dbReference>
<dbReference type="GO" id="GO:0000155">
    <property type="term" value="F:phosphorelay sensor kinase activity"/>
    <property type="evidence" value="ECO:0007669"/>
    <property type="project" value="InterPro"/>
</dbReference>
<dbReference type="SUPFAM" id="SSF47384">
    <property type="entry name" value="Homodimeric domain of signal transducing histidine kinase"/>
    <property type="match status" value="1"/>
</dbReference>
<evidence type="ECO:0000313" key="13">
    <source>
        <dbReference type="EMBL" id="KZB61037.1"/>
    </source>
</evidence>
<dbReference type="InterPro" id="IPR035965">
    <property type="entry name" value="PAS-like_dom_sf"/>
</dbReference>
<feature type="domain" description="Response regulatory" evidence="11">
    <location>
        <begin position="13"/>
        <end position="133"/>
    </location>
</feature>
<organism evidence="13 14">
    <name type="scientific">Thalassospira lucentensis</name>
    <dbReference type="NCBI Taxonomy" id="168935"/>
    <lineage>
        <taxon>Bacteria</taxon>
        <taxon>Pseudomonadati</taxon>
        <taxon>Pseudomonadota</taxon>
        <taxon>Alphaproteobacteria</taxon>
        <taxon>Rhodospirillales</taxon>
        <taxon>Thalassospiraceae</taxon>
        <taxon>Thalassospira</taxon>
    </lineage>
</organism>
<dbReference type="PANTHER" id="PTHR43065">
    <property type="entry name" value="SENSOR HISTIDINE KINASE"/>
    <property type="match status" value="1"/>
</dbReference>
<dbReference type="NCBIfam" id="TIGR00229">
    <property type="entry name" value="sensory_box"/>
    <property type="match status" value="1"/>
</dbReference>
<dbReference type="SUPFAM" id="SSF55785">
    <property type="entry name" value="PYP-like sensor domain (PAS domain)"/>
    <property type="match status" value="1"/>
</dbReference>
<keyword evidence="3 9" id="KW-0597">Phosphoprotein</keyword>
<dbReference type="OrthoDB" id="9789238at2"/>
<dbReference type="InterPro" id="IPR036890">
    <property type="entry name" value="HATPase_C_sf"/>
</dbReference>
<evidence type="ECO:0000256" key="2">
    <source>
        <dbReference type="ARBA" id="ARBA00012438"/>
    </source>
</evidence>
<gene>
    <name evidence="13" type="ORF">AUP42_07055</name>
</gene>
<name>A0A154L0K7_9PROT</name>
<dbReference type="Pfam" id="PF00072">
    <property type="entry name" value="Response_reg"/>
    <property type="match status" value="2"/>
</dbReference>
<dbReference type="Proteomes" id="UP000076335">
    <property type="component" value="Unassembled WGS sequence"/>
</dbReference>
<feature type="modified residue" description="4-aspartylphosphate" evidence="9">
    <location>
        <position position="68"/>
    </location>
</feature>
<dbReference type="Gene3D" id="3.40.50.2300">
    <property type="match status" value="2"/>
</dbReference>
<dbReference type="PRINTS" id="PR00344">
    <property type="entry name" value="BCTRLSENSOR"/>
</dbReference>
<reference evidence="13 14" key="1">
    <citation type="submission" date="2015-12" db="EMBL/GenBank/DDBJ databases">
        <title>Genome sequence of Thalassospira lucentensis MCCC 1A02072.</title>
        <authorList>
            <person name="Lu L."/>
            <person name="Lai Q."/>
            <person name="Shao Z."/>
            <person name="Qian P."/>
        </authorList>
    </citation>
    <scope>NUCLEOTIDE SEQUENCE [LARGE SCALE GENOMIC DNA]</scope>
    <source>
        <strain evidence="13 14">MCCC 1A02072</strain>
    </source>
</reference>
<dbReference type="Pfam" id="PF02518">
    <property type="entry name" value="HATPase_c"/>
    <property type="match status" value="1"/>
</dbReference>
<dbReference type="CDD" id="cd00130">
    <property type="entry name" value="PAS"/>
    <property type="match status" value="1"/>
</dbReference>
<dbReference type="InterPro" id="IPR004358">
    <property type="entry name" value="Sig_transdc_His_kin-like_C"/>
</dbReference>
<dbReference type="InterPro" id="IPR000014">
    <property type="entry name" value="PAS"/>
</dbReference>
<dbReference type="InterPro" id="IPR003661">
    <property type="entry name" value="HisK_dim/P_dom"/>
</dbReference>
<dbReference type="CDD" id="cd00156">
    <property type="entry name" value="REC"/>
    <property type="match status" value="1"/>
</dbReference>
<comment type="caution">
    <text evidence="13">The sequence shown here is derived from an EMBL/GenBank/DDBJ whole genome shotgun (WGS) entry which is preliminary data.</text>
</comment>
<dbReference type="PROSITE" id="PS50109">
    <property type="entry name" value="HIS_KIN"/>
    <property type="match status" value="1"/>
</dbReference>
<evidence type="ECO:0000256" key="4">
    <source>
        <dbReference type="ARBA" id="ARBA00022679"/>
    </source>
</evidence>
<dbReference type="SMART" id="SM00387">
    <property type="entry name" value="HATPase_c"/>
    <property type="match status" value="1"/>
</dbReference>
<dbReference type="EC" id="2.7.13.3" evidence="2"/>
<evidence type="ECO:0000256" key="1">
    <source>
        <dbReference type="ARBA" id="ARBA00000085"/>
    </source>
</evidence>
<evidence type="ECO:0000256" key="8">
    <source>
        <dbReference type="ARBA" id="ARBA00023012"/>
    </source>
</evidence>
<keyword evidence="5" id="KW-0547">Nucleotide-binding</keyword>
<evidence type="ECO:0000256" key="6">
    <source>
        <dbReference type="ARBA" id="ARBA00022777"/>
    </source>
</evidence>
<dbReference type="PROSITE" id="PS50112">
    <property type="entry name" value="PAS"/>
    <property type="match status" value="1"/>
</dbReference>
<keyword evidence="8" id="KW-0902">Two-component regulatory system</keyword>
<evidence type="ECO:0000259" key="11">
    <source>
        <dbReference type="PROSITE" id="PS50110"/>
    </source>
</evidence>
<feature type="domain" description="Histidine kinase" evidence="10">
    <location>
        <begin position="283"/>
        <end position="505"/>
    </location>
</feature>
<dbReference type="SMART" id="SM00448">
    <property type="entry name" value="REC"/>
    <property type="match status" value="2"/>
</dbReference>
<sequence length="658" mass="72058">MNGPRLMTENRFRILLVEDNPGDAFLVKTLLEETGERFEIEHRSDLASAMALLNDVSPDGAFDVVLLDLTLPDSSGVETIRRIRSCANSAPVVVLTGHKDEELAFEALQHGAEDYLTKEFPDGRTIRRSIRYAIERSRAEQALKESEERYRKLVELAPELISVLSGEEIAYINQQGVSILHGSDSSELVGRSFMEMVHPDSREIMGEYIARYAGGYTGRADFVIMCRRGDGENVELEVSAIAFTHEGAPAMLMLAEDVTEKRKIERQLVQTSKLATLGEMAASVAHEMNQPLNVIRMAADTCALQYELEKVQPSFQRERLSLISGQTRRMAEIIRHLQIYSRPDEDDFELFDPMRAVTRAVDMVEHDCRLAGIVVDVVPAAENCQVLGRQVQLEQVLVNMLTNARDAITENGDDAGGIGGLIRLTAMLDADQEVLRIAINDNGGGVPEDAIGLIFHPFFTTKDVGKGTGLGLSVSYGIVEGMGGHIDVRNEGDGACFEIVLPAVHIGENAGNDVDDPDDAPLLPQQERLPETRPRNLRIMVVDDEIDAMEIIAAYLEAQGFSVSAASDGEDALALAGVVQPDILITDIRMPQMDGNSLVRALRERNPALPVIVMTGHPGDADRPVEDGDDAPVMVMSKPLDLKELLATLDEISEVVAG</sequence>
<dbReference type="CDD" id="cd00082">
    <property type="entry name" value="HisKA"/>
    <property type="match status" value="1"/>
</dbReference>
<keyword evidence="7" id="KW-0067">ATP-binding</keyword>
<evidence type="ECO:0000313" key="14">
    <source>
        <dbReference type="Proteomes" id="UP000076335"/>
    </source>
</evidence>
<dbReference type="Gene3D" id="3.30.450.20">
    <property type="entry name" value="PAS domain"/>
    <property type="match status" value="1"/>
</dbReference>
<evidence type="ECO:0000259" key="10">
    <source>
        <dbReference type="PROSITE" id="PS50109"/>
    </source>
</evidence>
<dbReference type="Gene3D" id="1.10.287.130">
    <property type="match status" value="1"/>
</dbReference>
<dbReference type="GO" id="GO:0005524">
    <property type="term" value="F:ATP binding"/>
    <property type="evidence" value="ECO:0007669"/>
    <property type="project" value="UniProtKB-KW"/>
</dbReference>
<feature type="domain" description="PAS" evidence="12">
    <location>
        <begin position="146"/>
        <end position="216"/>
    </location>
</feature>
<dbReference type="InterPro" id="IPR005467">
    <property type="entry name" value="His_kinase_dom"/>
</dbReference>
<dbReference type="SMART" id="SM00388">
    <property type="entry name" value="HisKA"/>
    <property type="match status" value="1"/>
</dbReference>
<feature type="modified residue" description="4-aspartylphosphate" evidence="9">
    <location>
        <position position="587"/>
    </location>
</feature>
<evidence type="ECO:0000256" key="5">
    <source>
        <dbReference type="ARBA" id="ARBA00022741"/>
    </source>
</evidence>
<evidence type="ECO:0000256" key="9">
    <source>
        <dbReference type="PROSITE-ProRule" id="PRU00169"/>
    </source>
</evidence>
<dbReference type="EMBL" id="LPVY01000024">
    <property type="protein sequence ID" value="KZB61037.1"/>
    <property type="molecule type" value="Genomic_DNA"/>
</dbReference>
<dbReference type="InterPro" id="IPR001789">
    <property type="entry name" value="Sig_transdc_resp-reg_receiver"/>
</dbReference>
<protein>
    <recommendedName>
        <fullName evidence="2">histidine kinase</fullName>
        <ecNumber evidence="2">2.7.13.3</ecNumber>
    </recommendedName>
</protein>
<dbReference type="SUPFAM" id="SSF55874">
    <property type="entry name" value="ATPase domain of HSP90 chaperone/DNA topoisomerase II/histidine kinase"/>
    <property type="match status" value="1"/>
</dbReference>
<dbReference type="InterPro" id="IPR036097">
    <property type="entry name" value="HisK_dim/P_sf"/>
</dbReference>
<accession>A0A154L0K7</accession>